<evidence type="ECO:0000313" key="4">
    <source>
        <dbReference type="WBParaSite" id="TASK_0000473001-mRNA-1"/>
    </source>
</evidence>
<dbReference type="AlphaFoldDB" id="A0A158R817"/>
<dbReference type="WBParaSite" id="TASK_0000473001-mRNA-1">
    <property type="protein sequence ID" value="TASK_0000473001-mRNA-1"/>
    <property type="gene ID" value="TASK_0000473001"/>
</dbReference>
<dbReference type="OrthoDB" id="10251809at2759"/>
<evidence type="ECO:0000259" key="1">
    <source>
        <dbReference type="Pfam" id="PF18199"/>
    </source>
</evidence>
<reference evidence="4" key="1">
    <citation type="submission" date="2016-04" db="UniProtKB">
        <authorList>
            <consortium name="WormBaseParasite"/>
        </authorList>
    </citation>
    <scope>IDENTIFICATION</scope>
</reference>
<dbReference type="STRING" id="60517.A0A158R817"/>
<dbReference type="EMBL" id="UYRS01018367">
    <property type="protein sequence ID" value="VDK33901.1"/>
    <property type="molecule type" value="Genomic_DNA"/>
</dbReference>
<accession>A0A158R817</accession>
<dbReference type="Proteomes" id="UP000282613">
    <property type="component" value="Unassembled WGS sequence"/>
</dbReference>
<organism evidence="4">
    <name type="scientific">Taenia asiatica</name>
    <name type="common">Asian tapeworm</name>
    <dbReference type="NCBI Taxonomy" id="60517"/>
    <lineage>
        <taxon>Eukaryota</taxon>
        <taxon>Metazoa</taxon>
        <taxon>Spiralia</taxon>
        <taxon>Lophotrochozoa</taxon>
        <taxon>Platyhelminthes</taxon>
        <taxon>Cestoda</taxon>
        <taxon>Eucestoda</taxon>
        <taxon>Cyclophyllidea</taxon>
        <taxon>Taeniidae</taxon>
        <taxon>Taenia</taxon>
    </lineage>
</organism>
<evidence type="ECO:0000313" key="2">
    <source>
        <dbReference type="EMBL" id="VDK33901.1"/>
    </source>
</evidence>
<reference evidence="2 3" key="2">
    <citation type="submission" date="2018-11" db="EMBL/GenBank/DDBJ databases">
        <authorList>
            <consortium name="Pathogen Informatics"/>
        </authorList>
    </citation>
    <scope>NUCLEOTIDE SEQUENCE [LARGE SCALE GENOMIC DNA]</scope>
</reference>
<gene>
    <name evidence="2" type="ORF">TASK_LOCUS4731</name>
</gene>
<evidence type="ECO:0000313" key="3">
    <source>
        <dbReference type="Proteomes" id="UP000282613"/>
    </source>
</evidence>
<dbReference type="Pfam" id="PF18199">
    <property type="entry name" value="Dynein_C"/>
    <property type="match status" value="1"/>
</dbReference>
<feature type="domain" description="Dynein heavy chain C-terminal" evidence="1">
    <location>
        <begin position="29"/>
        <end position="104"/>
    </location>
</feature>
<dbReference type="InterPro" id="IPR041228">
    <property type="entry name" value="Dynein_C"/>
</dbReference>
<name>A0A158R817_TAEAS</name>
<proteinExistence type="predicted"/>
<sequence>MQGVRGRGVLYDLKEDECKVRTIRDVDLRQREVQLDRVWLNVDVTRKTWKKLAESSRDEAFVLVHYVKDTQWEAKTGQLKEAKHKELVFASPILIVKAIHMDKQDVWTVVPRTGEGGCAACEMVSKS</sequence>
<protein>
    <submittedName>
        <fullName evidence="4">Dynein_C domain-containing protein</fullName>
    </submittedName>
</protein>
<keyword evidence="3" id="KW-1185">Reference proteome</keyword>